<dbReference type="InParanoid" id="K5XH64"/>
<dbReference type="EMBL" id="JH971386">
    <property type="protein sequence ID" value="EKM82798.1"/>
    <property type="molecule type" value="Genomic_DNA"/>
</dbReference>
<dbReference type="GO" id="GO:1990575">
    <property type="term" value="P:mitochondrial L-ornithine transmembrane transport"/>
    <property type="evidence" value="ECO:0007669"/>
    <property type="project" value="TreeGrafter"/>
</dbReference>
<dbReference type="AlphaFoldDB" id="K5XH64"/>
<evidence type="ECO:0000313" key="9">
    <source>
        <dbReference type="EMBL" id="EKM82798.1"/>
    </source>
</evidence>
<organism evidence="9 10">
    <name type="scientific">Agaricus bisporus var. burnettii (strain JB137-S8 / ATCC MYA-4627 / FGSC 10392)</name>
    <name type="common">White button mushroom</name>
    <dbReference type="NCBI Taxonomy" id="597362"/>
    <lineage>
        <taxon>Eukaryota</taxon>
        <taxon>Fungi</taxon>
        <taxon>Dikarya</taxon>
        <taxon>Basidiomycota</taxon>
        <taxon>Agaricomycotina</taxon>
        <taxon>Agaricomycetes</taxon>
        <taxon>Agaricomycetidae</taxon>
        <taxon>Agaricales</taxon>
        <taxon>Agaricineae</taxon>
        <taxon>Agaricaceae</taxon>
        <taxon>Agaricus</taxon>
    </lineage>
</organism>
<reference evidence="10" key="1">
    <citation type="journal article" date="2012" name="Proc. Natl. Acad. Sci. U.S.A.">
        <title>Genome sequence of the button mushroom Agaricus bisporus reveals mechanisms governing adaptation to a humic-rich ecological niche.</title>
        <authorList>
            <person name="Morin E."/>
            <person name="Kohler A."/>
            <person name="Baker A.R."/>
            <person name="Foulongne-Oriol M."/>
            <person name="Lombard V."/>
            <person name="Nagy L.G."/>
            <person name="Ohm R.A."/>
            <person name="Patyshakuliyeva A."/>
            <person name="Brun A."/>
            <person name="Aerts A.L."/>
            <person name="Bailey A.M."/>
            <person name="Billette C."/>
            <person name="Coutinho P.M."/>
            <person name="Deakin G."/>
            <person name="Doddapaneni H."/>
            <person name="Floudas D."/>
            <person name="Grimwood J."/>
            <person name="Hilden K."/>
            <person name="Kuees U."/>
            <person name="LaButti K.M."/>
            <person name="Lapidus A."/>
            <person name="Lindquist E.A."/>
            <person name="Lucas S.M."/>
            <person name="Murat C."/>
            <person name="Riley R.W."/>
            <person name="Salamov A.A."/>
            <person name="Schmutz J."/>
            <person name="Subramanian V."/>
            <person name="Woesten H.A.B."/>
            <person name="Xu J."/>
            <person name="Eastwood D.C."/>
            <person name="Foster G.D."/>
            <person name="Sonnenberg A.S."/>
            <person name="Cullen D."/>
            <person name="de Vries R.P."/>
            <person name="Lundell T."/>
            <person name="Hibbett D.S."/>
            <person name="Henrissat B."/>
            <person name="Burton K.S."/>
            <person name="Kerrigan R.W."/>
            <person name="Challen M.P."/>
            <person name="Grigoriev I.V."/>
            <person name="Martin F."/>
        </authorList>
    </citation>
    <scope>NUCLEOTIDE SEQUENCE [LARGE SCALE GENOMIC DNA]</scope>
    <source>
        <strain evidence="10">JB137-S8 / ATCC MYA-4627 / FGSC 10392</strain>
    </source>
</reference>
<keyword evidence="7" id="KW-0496">Mitochondrion</keyword>
<keyword evidence="5" id="KW-0677">Repeat</keyword>
<dbReference type="GO" id="GO:0000064">
    <property type="term" value="F:L-ornithine transmembrane transporter activity"/>
    <property type="evidence" value="ECO:0007669"/>
    <property type="project" value="TreeGrafter"/>
</dbReference>
<gene>
    <name evidence="9" type="ORF">AGABI1DRAFT_97749</name>
</gene>
<evidence type="ECO:0000256" key="8">
    <source>
        <dbReference type="ARBA" id="ARBA00023136"/>
    </source>
</evidence>
<dbReference type="InterPro" id="IPR050567">
    <property type="entry name" value="Mitochondrial_Carrier"/>
</dbReference>
<dbReference type="RefSeq" id="XP_007326711.1">
    <property type="nucleotide sequence ID" value="XM_007326649.1"/>
</dbReference>
<evidence type="ECO:0000256" key="2">
    <source>
        <dbReference type="ARBA" id="ARBA00006375"/>
    </source>
</evidence>
<dbReference type="PANTHER" id="PTHR45624:SF52">
    <property type="entry name" value="MITOCHONDRIAL CARRIER"/>
    <property type="match status" value="1"/>
</dbReference>
<evidence type="ECO:0000256" key="3">
    <source>
        <dbReference type="ARBA" id="ARBA00022448"/>
    </source>
</evidence>
<keyword evidence="4" id="KW-0812">Transmembrane</keyword>
<sequence>MPVPQEASPNEEPSASAQAAAARTLARGLALYFSRPVRLFRPSKISGWQSLRSLAEHQGAAYDHKFVSSLVKIHGFDVFRKHFLPPLVVNAILGTVLWTAYGAAYSVIEPNLHNKPLTSAALSGGMAGGIQALVAAPVENVRFVIEGGAVGQSWLQAWKSMMSDSAWISPQTHRVQVKEARAFRNWMRDVQDLAGRGWSGWGWGFAKDICAFSAFFTIFEATRRIGQATKVHSESFMSKFDESGTRFGSMKRHTPRVLNSFVLVTGGVFAGLAYEVVCRPWDRARRLIHLYKIEPTQSKVFQPLSDAIRAEGFMVFFRDTNSVAHDVNPGLRAKLMGAARVLGRVGPWGIGFLVWEMYGSGLS</sequence>
<dbReference type="Proteomes" id="UP000008493">
    <property type="component" value="Unassembled WGS sequence"/>
</dbReference>
<comment type="subcellular location">
    <subcellularLocation>
        <location evidence="1">Mitochondrion membrane</location>
        <topology evidence="1">Multi-pass membrane protein</topology>
    </subcellularLocation>
</comment>
<evidence type="ECO:0000256" key="5">
    <source>
        <dbReference type="ARBA" id="ARBA00022737"/>
    </source>
</evidence>
<proteinExistence type="inferred from homology"/>
<dbReference type="eggNOG" id="ENOG502S1WU">
    <property type="taxonomic scope" value="Eukaryota"/>
</dbReference>
<keyword evidence="3" id="KW-0813">Transport</keyword>
<protein>
    <recommendedName>
        <fullName evidence="11">Mitochondrial carrier protein</fullName>
    </recommendedName>
</protein>
<dbReference type="STRING" id="597362.K5XH64"/>
<dbReference type="GO" id="GO:0031966">
    <property type="term" value="C:mitochondrial membrane"/>
    <property type="evidence" value="ECO:0007669"/>
    <property type="project" value="UniProtKB-SubCell"/>
</dbReference>
<comment type="similarity">
    <text evidence="2">Belongs to the mitochondrial carrier (TC 2.A.29) family.</text>
</comment>
<evidence type="ECO:0000256" key="6">
    <source>
        <dbReference type="ARBA" id="ARBA00022989"/>
    </source>
</evidence>
<accession>K5XH64</accession>
<dbReference type="KEGG" id="abp:AGABI1DRAFT97749"/>
<dbReference type="GeneID" id="18832938"/>
<keyword evidence="10" id="KW-1185">Reference proteome</keyword>
<evidence type="ECO:0000256" key="7">
    <source>
        <dbReference type="ARBA" id="ARBA00023128"/>
    </source>
</evidence>
<dbReference type="OMA" id="SKISGWQ"/>
<keyword evidence="8" id="KW-0472">Membrane</keyword>
<dbReference type="OrthoDB" id="3364892at2759"/>
<evidence type="ECO:0000256" key="1">
    <source>
        <dbReference type="ARBA" id="ARBA00004225"/>
    </source>
</evidence>
<dbReference type="PANTHER" id="PTHR45624">
    <property type="entry name" value="MITOCHONDRIAL BASIC AMINO ACIDS TRANSPORTER-RELATED"/>
    <property type="match status" value="1"/>
</dbReference>
<evidence type="ECO:0000256" key="4">
    <source>
        <dbReference type="ARBA" id="ARBA00022692"/>
    </source>
</evidence>
<dbReference type="InterPro" id="IPR023395">
    <property type="entry name" value="MCP_dom_sf"/>
</dbReference>
<evidence type="ECO:0000313" key="10">
    <source>
        <dbReference type="Proteomes" id="UP000008493"/>
    </source>
</evidence>
<name>K5XH64_AGABU</name>
<dbReference type="HOGENOM" id="CLU_057753_0_0_1"/>
<dbReference type="Gene3D" id="1.50.40.10">
    <property type="entry name" value="Mitochondrial carrier domain"/>
    <property type="match status" value="1"/>
</dbReference>
<evidence type="ECO:0008006" key="11">
    <source>
        <dbReference type="Google" id="ProtNLM"/>
    </source>
</evidence>
<dbReference type="SUPFAM" id="SSF103506">
    <property type="entry name" value="Mitochondrial carrier"/>
    <property type="match status" value="1"/>
</dbReference>
<keyword evidence="6" id="KW-1133">Transmembrane helix</keyword>